<reference evidence="1" key="2">
    <citation type="journal article" date="2015" name="Data Brief">
        <title>Shoot transcriptome of the giant reed, Arundo donax.</title>
        <authorList>
            <person name="Barrero R.A."/>
            <person name="Guerrero F.D."/>
            <person name="Moolhuijzen P."/>
            <person name="Goolsby J.A."/>
            <person name="Tidwell J."/>
            <person name="Bellgard S.E."/>
            <person name="Bellgard M.I."/>
        </authorList>
    </citation>
    <scope>NUCLEOTIDE SEQUENCE</scope>
    <source>
        <tissue evidence="1">Shoot tissue taken approximately 20 cm above the soil surface</tissue>
    </source>
</reference>
<protein>
    <submittedName>
        <fullName evidence="1">Uncharacterized protein</fullName>
    </submittedName>
</protein>
<sequence length="22" mass="2681">MSYLDLNLRLLTIKNLQIQPYM</sequence>
<evidence type="ECO:0000313" key="1">
    <source>
        <dbReference type="EMBL" id="JAE00773.1"/>
    </source>
</evidence>
<reference evidence="1" key="1">
    <citation type="submission" date="2014-09" db="EMBL/GenBank/DDBJ databases">
        <authorList>
            <person name="Magalhaes I.L.F."/>
            <person name="Oliveira U."/>
            <person name="Santos F.R."/>
            <person name="Vidigal T.H.D.A."/>
            <person name="Brescovit A.D."/>
            <person name="Santos A.J."/>
        </authorList>
    </citation>
    <scope>NUCLEOTIDE SEQUENCE</scope>
    <source>
        <tissue evidence="1">Shoot tissue taken approximately 20 cm above the soil surface</tissue>
    </source>
</reference>
<dbReference type="AlphaFoldDB" id="A0A0A9EXK2"/>
<proteinExistence type="predicted"/>
<dbReference type="EMBL" id="GBRH01197123">
    <property type="protein sequence ID" value="JAE00773.1"/>
    <property type="molecule type" value="Transcribed_RNA"/>
</dbReference>
<name>A0A0A9EXK2_ARUDO</name>
<accession>A0A0A9EXK2</accession>
<organism evidence="1">
    <name type="scientific">Arundo donax</name>
    <name type="common">Giant reed</name>
    <name type="synonym">Donax arundinaceus</name>
    <dbReference type="NCBI Taxonomy" id="35708"/>
    <lineage>
        <taxon>Eukaryota</taxon>
        <taxon>Viridiplantae</taxon>
        <taxon>Streptophyta</taxon>
        <taxon>Embryophyta</taxon>
        <taxon>Tracheophyta</taxon>
        <taxon>Spermatophyta</taxon>
        <taxon>Magnoliopsida</taxon>
        <taxon>Liliopsida</taxon>
        <taxon>Poales</taxon>
        <taxon>Poaceae</taxon>
        <taxon>PACMAD clade</taxon>
        <taxon>Arundinoideae</taxon>
        <taxon>Arundineae</taxon>
        <taxon>Arundo</taxon>
    </lineage>
</organism>